<accession>T2MCZ4</accession>
<dbReference type="CDD" id="cd23767">
    <property type="entry name" value="IQCD"/>
    <property type="match status" value="1"/>
</dbReference>
<dbReference type="PANTHER" id="PTHR15673">
    <property type="entry name" value="IQ CALMODULIN-BINDING MOTIF CONTAINING PROTEIN 1"/>
    <property type="match status" value="1"/>
</dbReference>
<feature type="non-terminal residue" evidence="1">
    <location>
        <position position="1"/>
    </location>
</feature>
<dbReference type="GO" id="GO:0005516">
    <property type="term" value="F:calmodulin binding"/>
    <property type="evidence" value="ECO:0007669"/>
    <property type="project" value="InterPro"/>
</dbReference>
<dbReference type="GO" id="GO:0060271">
    <property type="term" value="P:cilium assembly"/>
    <property type="evidence" value="ECO:0007669"/>
    <property type="project" value="InterPro"/>
</dbReference>
<dbReference type="EMBL" id="HAAD01003767">
    <property type="protein sequence ID" value="CDG69999.1"/>
    <property type="molecule type" value="mRNA"/>
</dbReference>
<dbReference type="SUPFAM" id="SSF48371">
    <property type="entry name" value="ARM repeat"/>
    <property type="match status" value="1"/>
</dbReference>
<dbReference type="InterPro" id="IPR028765">
    <property type="entry name" value="IQCB1"/>
</dbReference>
<dbReference type="InterPro" id="IPR000048">
    <property type="entry name" value="IQ_motif_EF-hand-BS"/>
</dbReference>
<dbReference type="PANTHER" id="PTHR15673:SF2">
    <property type="entry name" value="IQ CALMODULIN-BINDING MOTIF-CONTAINING PROTEIN 1"/>
    <property type="match status" value="1"/>
</dbReference>
<protein>
    <submittedName>
        <fullName evidence="1">IQ calmodulin-binding motif-containing protein 1</fullName>
    </submittedName>
</protein>
<dbReference type="GO" id="GO:0005929">
    <property type="term" value="C:cilium"/>
    <property type="evidence" value="ECO:0007669"/>
    <property type="project" value="TreeGrafter"/>
</dbReference>
<dbReference type="Gene3D" id="1.20.5.190">
    <property type="match status" value="1"/>
</dbReference>
<dbReference type="OrthoDB" id="8178106at2759"/>
<name>T2MCZ4_HYDVU</name>
<dbReference type="InterPro" id="IPR016024">
    <property type="entry name" value="ARM-type_fold"/>
</dbReference>
<dbReference type="SMART" id="SM00015">
    <property type="entry name" value="IQ"/>
    <property type="match status" value="3"/>
</dbReference>
<reference evidence="1" key="1">
    <citation type="journal article" date="2013" name="Genome Biol. Evol.">
        <title>Punctuated emergences of genetic and phenotypic innovations in eumetazoan, bilaterian, euteleostome, and hominidae ancestors.</title>
        <authorList>
            <person name="Wenger Y."/>
            <person name="Galliot B."/>
        </authorList>
    </citation>
    <scope>NUCLEOTIDE SEQUENCE</scope>
    <source>
        <tissue evidence="1">Whole animals</tissue>
    </source>
</reference>
<gene>
    <name evidence="1" type="primary">IQCB1</name>
</gene>
<sequence length="509" mass="58868">VLEQDFRLVTGSWYTACQLCSILVECCYGYADASKDGYPLTIVSVILKVITKIIQNHKGADKSTKQVLCSNISMLVSTLTDCMKCYSYIIVSVLSSKSFMQFFIYEDENVSLVAFSCLKNAIRIDKSAFYHVPESLSNILNEITFKITSTHEKTVARSGINTYLMLVSVYPHICLSPNKQNESFKKCLFKWKGKGFDGDIEKLVKVLDSFEQQQFCSNKMDFFATKIQSVYRGYICRKQIKKAHRSITLLKKTYLEKKKDQEQKKLDQRLEKEKIHYETLKKRQLFFDSRQKTLQAIEGIPAGTVDDFFYSLQNEAAKKIQAVWVGYKTRTILNSQVPHLIRTKAAILIQRTVRKWLEKIRRKKHDALTELLPSGLSDERKVELQCLIGNIRERFQVSNISDEDLKVIHEKSFNMLNAHVSNLKQIRRKDAHRRALLAHLQVQNQQFSLLPSLKDVNNVHVEQLSSRATPIIIAARQAHVDYMKSLNQPWWKKNTNVLNECSLINDKLF</sequence>
<dbReference type="AlphaFoldDB" id="T2MCZ4"/>
<organism evidence="1">
    <name type="scientific">Hydra vulgaris</name>
    <name type="common">Hydra</name>
    <name type="synonym">Hydra attenuata</name>
    <dbReference type="NCBI Taxonomy" id="6087"/>
    <lineage>
        <taxon>Eukaryota</taxon>
        <taxon>Metazoa</taxon>
        <taxon>Cnidaria</taxon>
        <taxon>Hydrozoa</taxon>
        <taxon>Hydroidolina</taxon>
        <taxon>Anthoathecata</taxon>
        <taxon>Aplanulata</taxon>
        <taxon>Hydridae</taxon>
        <taxon>Hydra</taxon>
    </lineage>
</organism>
<proteinExistence type="evidence at transcript level"/>
<dbReference type="Pfam" id="PF00612">
    <property type="entry name" value="IQ"/>
    <property type="match status" value="2"/>
</dbReference>
<dbReference type="PROSITE" id="PS50096">
    <property type="entry name" value="IQ"/>
    <property type="match status" value="2"/>
</dbReference>
<evidence type="ECO:0000313" key="1">
    <source>
        <dbReference type="EMBL" id="CDG69999.1"/>
    </source>
</evidence>